<dbReference type="AlphaFoldDB" id="A0A9K3LVJ4"/>
<keyword evidence="5" id="KW-1185">Reference proteome</keyword>
<evidence type="ECO:0000313" key="5">
    <source>
        <dbReference type="Proteomes" id="UP000693970"/>
    </source>
</evidence>
<feature type="signal peptide" evidence="2">
    <location>
        <begin position="1"/>
        <end position="20"/>
    </location>
</feature>
<gene>
    <name evidence="3" type="ORF">IV203_004904</name>
    <name evidence="4" type="ORF">IV203_030142</name>
</gene>
<dbReference type="Proteomes" id="UP000693970">
    <property type="component" value="Unassembled WGS sequence"/>
</dbReference>
<feature type="compositionally biased region" description="Low complexity" evidence="1">
    <location>
        <begin position="104"/>
        <end position="118"/>
    </location>
</feature>
<reference evidence="4" key="1">
    <citation type="journal article" date="2021" name="Sci. Rep.">
        <title>Diploid genomic architecture of Nitzschia inconspicua, an elite biomass production diatom.</title>
        <authorList>
            <person name="Oliver A."/>
            <person name="Podell S."/>
            <person name="Pinowska A."/>
            <person name="Traller J.C."/>
            <person name="Smith S.R."/>
            <person name="McClure R."/>
            <person name="Beliaev A."/>
            <person name="Bohutskyi P."/>
            <person name="Hill E.A."/>
            <person name="Rabines A."/>
            <person name="Zheng H."/>
            <person name="Allen L.Z."/>
            <person name="Kuo A."/>
            <person name="Grigoriev I.V."/>
            <person name="Allen A.E."/>
            <person name="Hazlebeck D."/>
            <person name="Allen E.E."/>
        </authorList>
    </citation>
    <scope>NUCLEOTIDE SEQUENCE</scope>
    <source>
        <strain evidence="4">Hildebrandi</strain>
    </source>
</reference>
<evidence type="ECO:0000256" key="2">
    <source>
        <dbReference type="SAM" id="SignalP"/>
    </source>
</evidence>
<dbReference type="OrthoDB" id="51041at2759"/>
<keyword evidence="2" id="KW-0732">Signal</keyword>
<name>A0A9K3LVJ4_9STRA</name>
<feature type="chain" id="PRO_5039882962" evidence="2">
    <location>
        <begin position="21"/>
        <end position="325"/>
    </location>
</feature>
<evidence type="ECO:0000256" key="1">
    <source>
        <dbReference type="SAM" id="MobiDB-lite"/>
    </source>
</evidence>
<comment type="caution">
    <text evidence="4">The sequence shown here is derived from an EMBL/GenBank/DDBJ whole genome shotgun (WGS) entry which is preliminary data.</text>
</comment>
<dbReference type="EMBL" id="JAGRRH010000088">
    <property type="protein sequence ID" value="KAG7337313.1"/>
    <property type="molecule type" value="Genomic_DNA"/>
</dbReference>
<organism evidence="4 5">
    <name type="scientific">Nitzschia inconspicua</name>
    <dbReference type="NCBI Taxonomy" id="303405"/>
    <lineage>
        <taxon>Eukaryota</taxon>
        <taxon>Sar</taxon>
        <taxon>Stramenopiles</taxon>
        <taxon>Ochrophyta</taxon>
        <taxon>Bacillariophyta</taxon>
        <taxon>Bacillariophyceae</taxon>
        <taxon>Bacillariophycidae</taxon>
        <taxon>Bacillariales</taxon>
        <taxon>Bacillariaceae</taxon>
        <taxon>Nitzschia</taxon>
    </lineage>
</organism>
<protein>
    <submittedName>
        <fullName evidence="4">Uncharacterized protein</fullName>
    </submittedName>
</protein>
<evidence type="ECO:0000313" key="3">
    <source>
        <dbReference type="EMBL" id="KAG7337313.1"/>
    </source>
</evidence>
<evidence type="ECO:0000313" key="4">
    <source>
        <dbReference type="EMBL" id="KAG7367471.1"/>
    </source>
</evidence>
<proteinExistence type="predicted"/>
<feature type="region of interest" description="Disordered" evidence="1">
    <location>
        <begin position="89"/>
        <end position="118"/>
    </location>
</feature>
<dbReference type="EMBL" id="JAGRRH010000007">
    <property type="protein sequence ID" value="KAG7367471.1"/>
    <property type="molecule type" value="Genomic_DNA"/>
</dbReference>
<feature type="compositionally biased region" description="Acidic residues" evidence="1">
    <location>
        <begin position="90"/>
        <end position="103"/>
    </location>
</feature>
<reference evidence="4" key="2">
    <citation type="submission" date="2021-04" db="EMBL/GenBank/DDBJ databases">
        <authorList>
            <person name="Podell S."/>
        </authorList>
    </citation>
    <scope>NUCLEOTIDE SEQUENCE</scope>
    <source>
        <strain evidence="4">Hildebrandi</strain>
    </source>
</reference>
<accession>A0A9K3LVJ4</accession>
<sequence length="325" mass="34301">MMLQTSITALALLLLPAANASFDLGFLRGGSTNSLDQFTCTLSGGTDQDTCDATTSEDGTKCVWCSIASFGVCVSEDIAEKIKGQIPGLECDDDNNTDDDSTATDDMAPATDDTAPNDDTVPDDYWNCLKKYADSTNCTSHGCAWCDTNGGFGICMNKDAAATASTSDWFDCKMPTLMLDQVQQIADPYDPSCIAVTLQGDESTCKATVDTDGNACEWCSIGTTELCLNEEQAALAEQVGASCNAQEINNHNFMDPYDPSCVAVTLQGDESTCKGTVDADGNSCEWCTVGSTQLCLNDEQATIAEQIGGSCDSTEKSGGILSLFF</sequence>